<evidence type="ECO:0000256" key="3">
    <source>
        <dbReference type="ARBA" id="ARBA00023082"/>
    </source>
</evidence>
<dbReference type="Pfam" id="PF08281">
    <property type="entry name" value="Sigma70_r4_2"/>
    <property type="match status" value="1"/>
</dbReference>
<dbReference type="InterPro" id="IPR036388">
    <property type="entry name" value="WH-like_DNA-bd_sf"/>
</dbReference>
<dbReference type="RefSeq" id="WP_038455845.1">
    <property type="nucleotide sequence ID" value="NZ_JADKRM010000109.1"/>
</dbReference>
<dbReference type="InterPro" id="IPR039425">
    <property type="entry name" value="RNA_pol_sigma-70-like"/>
</dbReference>
<protein>
    <submittedName>
        <fullName evidence="5">RNA polymerase subunit sigma-24</fullName>
    </submittedName>
</protein>
<dbReference type="SUPFAM" id="SSF88659">
    <property type="entry name" value="Sigma3 and sigma4 domains of RNA polymerase sigma factors"/>
    <property type="match status" value="1"/>
</dbReference>
<keyword evidence="2" id="KW-0805">Transcription regulation</keyword>
<keyword evidence="4" id="KW-0804">Transcription</keyword>
<organism evidence="5 6">
    <name type="scientific">Burkholderia pseudomultivorans</name>
    <dbReference type="NCBI Taxonomy" id="1207504"/>
    <lineage>
        <taxon>Bacteria</taxon>
        <taxon>Pseudomonadati</taxon>
        <taxon>Pseudomonadota</taxon>
        <taxon>Betaproteobacteria</taxon>
        <taxon>Burkholderiales</taxon>
        <taxon>Burkholderiaceae</taxon>
        <taxon>Burkholderia</taxon>
        <taxon>Burkholderia cepacia complex</taxon>
    </lineage>
</organism>
<dbReference type="GO" id="GO:0003677">
    <property type="term" value="F:DNA binding"/>
    <property type="evidence" value="ECO:0007669"/>
    <property type="project" value="InterPro"/>
</dbReference>
<dbReference type="GO" id="GO:0006352">
    <property type="term" value="P:DNA-templated transcription initiation"/>
    <property type="evidence" value="ECO:0007669"/>
    <property type="project" value="InterPro"/>
</dbReference>
<dbReference type="EMBL" id="LPJX01000035">
    <property type="protein sequence ID" value="KWF65503.1"/>
    <property type="molecule type" value="Genomic_DNA"/>
</dbReference>
<gene>
    <name evidence="5" type="ORF">WT57_18390</name>
</gene>
<name>A0A132F0F0_9BURK</name>
<dbReference type="GO" id="GO:0016987">
    <property type="term" value="F:sigma factor activity"/>
    <property type="evidence" value="ECO:0007669"/>
    <property type="project" value="UniProtKB-KW"/>
</dbReference>
<dbReference type="Proteomes" id="UP000061512">
    <property type="component" value="Unassembled WGS sequence"/>
</dbReference>
<dbReference type="AlphaFoldDB" id="A0A132F0F0"/>
<dbReference type="InterPro" id="IPR013324">
    <property type="entry name" value="RNA_pol_sigma_r3/r4-like"/>
</dbReference>
<dbReference type="SUPFAM" id="SSF88946">
    <property type="entry name" value="Sigma2 domain of RNA polymerase sigma factors"/>
    <property type="match status" value="1"/>
</dbReference>
<evidence type="ECO:0000313" key="5">
    <source>
        <dbReference type="EMBL" id="KWF65503.1"/>
    </source>
</evidence>
<sequence length="182" mass="20923">MSEDARTRLRSLFVEKYAHLRRRLEFIVGSRDGAADAMQETWLRLDTMNDPAQVANADAYLLRMASNVAIDQHRREQRHLSAGEVDELFEVRDELADPDRIVSARRDIEALQQVLDTLPSRQRAILVAARIDGLLNREIAERFGISESLVEKELRHALRACRDGLRQQMALEDGSTRGRRKF</sequence>
<evidence type="ECO:0000256" key="2">
    <source>
        <dbReference type="ARBA" id="ARBA00023015"/>
    </source>
</evidence>
<dbReference type="Gene3D" id="1.10.10.10">
    <property type="entry name" value="Winged helix-like DNA-binding domain superfamily/Winged helix DNA-binding domain"/>
    <property type="match status" value="1"/>
</dbReference>
<dbReference type="InterPro" id="IPR013249">
    <property type="entry name" value="RNA_pol_sigma70_r4_t2"/>
</dbReference>
<dbReference type="InterPro" id="IPR013325">
    <property type="entry name" value="RNA_pol_sigma_r2"/>
</dbReference>
<keyword evidence="3" id="KW-0731">Sigma factor</keyword>
<dbReference type="Gene3D" id="1.10.1740.10">
    <property type="match status" value="1"/>
</dbReference>
<dbReference type="InterPro" id="IPR007627">
    <property type="entry name" value="RNA_pol_sigma70_r2"/>
</dbReference>
<proteinExistence type="inferred from homology"/>
<evidence type="ECO:0000256" key="1">
    <source>
        <dbReference type="ARBA" id="ARBA00010641"/>
    </source>
</evidence>
<comment type="similarity">
    <text evidence="1">Belongs to the sigma-70 factor family. ECF subfamily.</text>
</comment>
<evidence type="ECO:0000313" key="6">
    <source>
        <dbReference type="Proteomes" id="UP000061512"/>
    </source>
</evidence>
<evidence type="ECO:0000256" key="4">
    <source>
        <dbReference type="ARBA" id="ARBA00023163"/>
    </source>
</evidence>
<accession>A0A132F0F0</accession>
<comment type="caution">
    <text evidence="5">The sequence shown here is derived from an EMBL/GenBank/DDBJ whole genome shotgun (WGS) entry which is preliminary data.</text>
</comment>
<dbReference type="NCBIfam" id="TIGR02937">
    <property type="entry name" value="sigma70-ECF"/>
    <property type="match status" value="1"/>
</dbReference>
<dbReference type="Pfam" id="PF04542">
    <property type="entry name" value="Sigma70_r2"/>
    <property type="match status" value="1"/>
</dbReference>
<dbReference type="PANTHER" id="PTHR43133:SF63">
    <property type="entry name" value="RNA POLYMERASE SIGMA FACTOR FECI-RELATED"/>
    <property type="match status" value="1"/>
</dbReference>
<dbReference type="InterPro" id="IPR014284">
    <property type="entry name" value="RNA_pol_sigma-70_dom"/>
</dbReference>
<reference evidence="5 6" key="1">
    <citation type="submission" date="2015-11" db="EMBL/GenBank/DDBJ databases">
        <title>Expanding the genomic diversity of Burkholderia species for the development of highly accurate diagnostics.</title>
        <authorList>
            <person name="Sahl J."/>
            <person name="Keim P."/>
            <person name="Wagner D."/>
        </authorList>
    </citation>
    <scope>NUCLEOTIDE SEQUENCE [LARGE SCALE GENOMIC DNA]</scope>
    <source>
        <strain evidence="5 6">MSMB574WGS</strain>
    </source>
</reference>
<dbReference type="PANTHER" id="PTHR43133">
    <property type="entry name" value="RNA POLYMERASE ECF-TYPE SIGMA FACTO"/>
    <property type="match status" value="1"/>
</dbReference>